<gene>
    <name evidence="3" type="ORF">OTU49_011070</name>
</gene>
<feature type="non-terminal residue" evidence="3">
    <location>
        <position position="1"/>
    </location>
</feature>
<dbReference type="Proteomes" id="UP001445076">
    <property type="component" value="Unassembled WGS sequence"/>
</dbReference>
<sequence length="252" mass="29136">AASRGGEKIYTAGSPLTITMKLPVLLFLLALVQVGYQKSLRDDAYGENKVLELMQDEHYGSDLTLAPSLSLENHESVPGQEVRTHIKQTKRNFLKKLKAKFKKKNKLKDKKKQQRPTNFTGYSRVSQDVGSSRFYGRKRERDDEERQALLQQEETEDFDDDYGDDYDRNYDKRGNIRTALEENDRDGNNYNYMNYVEEAQEEARRPCRKGLRHRSRGATSAVKREKTNPIDSAQQKPKTNPIDSAQQKPKQD</sequence>
<feature type="compositionally biased region" description="Basic and acidic residues" evidence="1">
    <location>
        <begin position="165"/>
        <end position="187"/>
    </location>
</feature>
<feature type="compositionally biased region" description="Basic residues" evidence="1">
    <location>
        <begin position="103"/>
        <end position="114"/>
    </location>
</feature>
<feature type="compositionally biased region" description="Acidic residues" evidence="1">
    <location>
        <begin position="153"/>
        <end position="164"/>
    </location>
</feature>
<evidence type="ECO:0000313" key="4">
    <source>
        <dbReference type="Proteomes" id="UP001445076"/>
    </source>
</evidence>
<evidence type="ECO:0000256" key="1">
    <source>
        <dbReference type="SAM" id="MobiDB-lite"/>
    </source>
</evidence>
<dbReference type="AlphaFoldDB" id="A0AAW0W6E6"/>
<evidence type="ECO:0000313" key="3">
    <source>
        <dbReference type="EMBL" id="KAK8724447.1"/>
    </source>
</evidence>
<feature type="compositionally biased region" description="Polar residues" evidence="1">
    <location>
        <begin position="115"/>
        <end position="130"/>
    </location>
</feature>
<feature type="compositionally biased region" description="Basic and acidic residues" evidence="1">
    <location>
        <begin position="137"/>
        <end position="147"/>
    </location>
</feature>
<proteinExistence type="predicted"/>
<feature type="region of interest" description="Disordered" evidence="1">
    <location>
        <begin position="103"/>
        <end position="252"/>
    </location>
</feature>
<keyword evidence="2" id="KW-0812">Transmembrane</keyword>
<accession>A0AAW0W6E6</accession>
<reference evidence="3 4" key="1">
    <citation type="journal article" date="2024" name="BMC Genomics">
        <title>Genome assembly of redclaw crayfish (Cherax quadricarinatus) provides insights into its immune adaptation and hypoxia tolerance.</title>
        <authorList>
            <person name="Liu Z."/>
            <person name="Zheng J."/>
            <person name="Li H."/>
            <person name="Fang K."/>
            <person name="Wang S."/>
            <person name="He J."/>
            <person name="Zhou D."/>
            <person name="Weng S."/>
            <person name="Chi M."/>
            <person name="Gu Z."/>
            <person name="He J."/>
            <person name="Li F."/>
            <person name="Wang M."/>
        </authorList>
    </citation>
    <scope>NUCLEOTIDE SEQUENCE [LARGE SCALE GENOMIC DNA]</scope>
    <source>
        <strain evidence="3">ZL_2023a</strain>
    </source>
</reference>
<keyword evidence="4" id="KW-1185">Reference proteome</keyword>
<name>A0AAW0W6E6_CHEQU</name>
<comment type="caution">
    <text evidence="3">The sequence shown here is derived from an EMBL/GenBank/DDBJ whole genome shotgun (WGS) entry which is preliminary data.</text>
</comment>
<keyword evidence="2" id="KW-0472">Membrane</keyword>
<dbReference type="EMBL" id="JARKIK010000085">
    <property type="protein sequence ID" value="KAK8724447.1"/>
    <property type="molecule type" value="Genomic_DNA"/>
</dbReference>
<keyword evidence="2" id="KW-1133">Transmembrane helix</keyword>
<protein>
    <submittedName>
        <fullName evidence="3">Uncharacterized protein</fullName>
    </submittedName>
</protein>
<feature type="compositionally biased region" description="Basic residues" evidence="1">
    <location>
        <begin position="206"/>
        <end position="216"/>
    </location>
</feature>
<feature type="transmembrane region" description="Helical" evidence="2">
    <location>
        <begin position="12"/>
        <end position="32"/>
    </location>
</feature>
<feature type="compositionally biased region" description="Polar residues" evidence="1">
    <location>
        <begin position="229"/>
        <end position="252"/>
    </location>
</feature>
<evidence type="ECO:0000256" key="2">
    <source>
        <dbReference type="SAM" id="Phobius"/>
    </source>
</evidence>
<organism evidence="3 4">
    <name type="scientific">Cherax quadricarinatus</name>
    <name type="common">Australian red claw crayfish</name>
    <dbReference type="NCBI Taxonomy" id="27406"/>
    <lineage>
        <taxon>Eukaryota</taxon>
        <taxon>Metazoa</taxon>
        <taxon>Ecdysozoa</taxon>
        <taxon>Arthropoda</taxon>
        <taxon>Crustacea</taxon>
        <taxon>Multicrustacea</taxon>
        <taxon>Malacostraca</taxon>
        <taxon>Eumalacostraca</taxon>
        <taxon>Eucarida</taxon>
        <taxon>Decapoda</taxon>
        <taxon>Pleocyemata</taxon>
        <taxon>Astacidea</taxon>
        <taxon>Parastacoidea</taxon>
        <taxon>Parastacidae</taxon>
        <taxon>Cherax</taxon>
    </lineage>
</organism>